<keyword evidence="1" id="KW-0472">Membrane</keyword>
<keyword evidence="3" id="KW-1185">Reference proteome</keyword>
<dbReference type="Proteomes" id="UP000297453">
    <property type="component" value="Unassembled WGS sequence"/>
</dbReference>
<feature type="transmembrane region" description="Helical" evidence="1">
    <location>
        <begin position="292"/>
        <end position="312"/>
    </location>
</feature>
<feature type="transmembrane region" description="Helical" evidence="1">
    <location>
        <begin position="100"/>
        <end position="118"/>
    </location>
</feature>
<proteinExistence type="predicted"/>
<evidence type="ECO:0000313" key="3">
    <source>
        <dbReference type="Proteomes" id="UP000297453"/>
    </source>
</evidence>
<feature type="transmembrane region" description="Helical" evidence="1">
    <location>
        <begin position="340"/>
        <end position="362"/>
    </location>
</feature>
<keyword evidence="1" id="KW-1133">Transmembrane helix</keyword>
<dbReference type="EMBL" id="RQEP01000005">
    <property type="protein sequence ID" value="TGK07101.1"/>
    <property type="molecule type" value="Genomic_DNA"/>
</dbReference>
<dbReference type="RefSeq" id="WP_135584616.1">
    <property type="nucleotide sequence ID" value="NZ_RQEP01000005.1"/>
</dbReference>
<evidence type="ECO:0000313" key="2">
    <source>
        <dbReference type="EMBL" id="TGK07101.1"/>
    </source>
</evidence>
<protein>
    <submittedName>
        <fullName evidence="2">Uncharacterized protein</fullName>
    </submittedName>
</protein>
<feature type="transmembrane region" description="Helical" evidence="1">
    <location>
        <begin position="159"/>
        <end position="178"/>
    </location>
</feature>
<feature type="transmembrane region" description="Helical" evidence="1">
    <location>
        <begin position="263"/>
        <end position="280"/>
    </location>
</feature>
<sequence length="387" mass="45446">MDQNSKVNLQEEKKGKWIISRNYDLSWLIAPGLVSIIIVLIAHQFDFPKEVIPGSGRTDGKALPPWLWLLLIPGVDVSHVYSTLFRAYLDREVWTRKKTLLTLTPLFCFVFALILYSFGKLVFWSAVAYLAVFHFIRQQYGFLSLYIRKEKNTQGISILWDKITLYAVTILPVLYWHLTPDTRRFEWFMEGDFFYFPNEILARSVHILFWIWVFLYSLSQVYFLLNKKEISWGKILLLVNTSSVWYVGIVFLNDDFAFTLTNVINHGVPYIALVFAYSSFRRKSLPSLFYSAFQKGILVLLPFVFVLVLLAFSEEWLWDSFVWREHSDLFGNKSVIRSELGLGFEFILVPLFFLPQFTHYILDGFLWKGGKDNNELRDFLGFQKLDS</sequence>
<comment type="caution">
    <text evidence="2">The sequence shown here is derived from an EMBL/GenBank/DDBJ whole genome shotgun (WGS) entry which is preliminary data.</text>
</comment>
<accession>A0A4R9G6P2</accession>
<feature type="transmembrane region" description="Helical" evidence="1">
    <location>
        <begin position="124"/>
        <end position="147"/>
    </location>
</feature>
<organism evidence="2 3">
    <name type="scientific">Leptospira semungkisensis</name>
    <dbReference type="NCBI Taxonomy" id="2484985"/>
    <lineage>
        <taxon>Bacteria</taxon>
        <taxon>Pseudomonadati</taxon>
        <taxon>Spirochaetota</taxon>
        <taxon>Spirochaetia</taxon>
        <taxon>Leptospirales</taxon>
        <taxon>Leptospiraceae</taxon>
        <taxon>Leptospira</taxon>
    </lineage>
</organism>
<evidence type="ECO:0000256" key="1">
    <source>
        <dbReference type="SAM" id="Phobius"/>
    </source>
</evidence>
<feature type="transmembrane region" description="Helical" evidence="1">
    <location>
        <begin position="25"/>
        <end position="45"/>
    </location>
</feature>
<name>A0A4R9G6P2_9LEPT</name>
<feature type="transmembrane region" description="Helical" evidence="1">
    <location>
        <begin position="65"/>
        <end position="88"/>
    </location>
</feature>
<reference evidence="2" key="1">
    <citation type="journal article" date="2019" name="PLoS Negl. Trop. Dis.">
        <title>Revisiting the worldwide diversity of Leptospira species in the environment.</title>
        <authorList>
            <person name="Vincent A.T."/>
            <person name="Schiettekatte O."/>
            <person name="Bourhy P."/>
            <person name="Veyrier F.J."/>
            <person name="Picardeau M."/>
        </authorList>
    </citation>
    <scope>NUCLEOTIDE SEQUENCE [LARGE SCALE GENOMIC DNA]</scope>
    <source>
        <strain evidence="2">SSS9</strain>
    </source>
</reference>
<keyword evidence="1" id="KW-0812">Transmembrane</keyword>
<dbReference type="AlphaFoldDB" id="A0A4R9G6P2"/>
<feature type="transmembrane region" description="Helical" evidence="1">
    <location>
        <begin position="207"/>
        <end position="225"/>
    </location>
</feature>
<dbReference type="OrthoDB" id="235490at2"/>
<feature type="transmembrane region" description="Helical" evidence="1">
    <location>
        <begin position="232"/>
        <end position="251"/>
    </location>
</feature>
<gene>
    <name evidence="2" type="ORF">EHO59_03055</name>
</gene>